<evidence type="ECO:0000313" key="5">
    <source>
        <dbReference type="Proteomes" id="UP000008120"/>
    </source>
</evidence>
<organism evidence="2 5">
    <name type="scientific">Caldiarchaeum subterraneum</name>
    <dbReference type="NCBI Taxonomy" id="311458"/>
    <lineage>
        <taxon>Archaea</taxon>
        <taxon>Nitrososphaerota</taxon>
        <taxon>Candidatus Caldarchaeales</taxon>
        <taxon>Candidatus Caldarchaeaceae</taxon>
        <taxon>Candidatus Caldarchaeum</taxon>
    </lineage>
</organism>
<protein>
    <submittedName>
        <fullName evidence="2">Uncharacterized protein</fullName>
    </submittedName>
</protein>
<feature type="transmembrane region" description="Helical" evidence="1">
    <location>
        <begin position="119"/>
        <end position="141"/>
    </location>
</feature>
<dbReference type="Proteomes" id="UP000008120">
    <property type="component" value="Chromosome"/>
</dbReference>
<feature type="transmembrane region" description="Helical" evidence="1">
    <location>
        <begin position="415"/>
        <end position="433"/>
    </location>
</feature>
<accession>E6N4E8</accession>
<feature type="transmembrane region" description="Helical" evidence="1">
    <location>
        <begin position="453"/>
        <end position="471"/>
    </location>
</feature>
<feature type="transmembrane region" description="Helical" evidence="1">
    <location>
        <begin position="351"/>
        <end position="373"/>
    </location>
</feature>
<reference evidence="2 5" key="1">
    <citation type="journal article" date="2005" name="Environ. Microbiol.">
        <title>Genetic and functional properties of uncultivated thermophilic crenarchaeotes from a subsurface gold mine as revealed by analysis of genome fragments.</title>
        <authorList>
            <person name="Nunoura T."/>
            <person name="Hirayama H."/>
            <person name="Takami H."/>
            <person name="Oida H."/>
            <person name="Nishi S."/>
            <person name="Shimamura S."/>
            <person name="Suzuki Y."/>
            <person name="Inagaki F."/>
            <person name="Takai K."/>
            <person name="Nealson K.H."/>
            <person name="Horikoshi K."/>
        </authorList>
    </citation>
    <scope>NUCLEOTIDE SEQUENCE [LARGE SCALE GENOMIC DNA]</scope>
</reference>
<reference evidence="2 5" key="2">
    <citation type="journal article" date="2011" name="Nucleic Acids Res.">
        <title>Insights into the evolution of Archaea and eukaryotic protein modifier systems revealed by the genome of a novel archaeal group.</title>
        <authorList>
            <person name="Nunoura T."/>
            <person name="Takaki Y."/>
            <person name="Kakuta J."/>
            <person name="Nishi S."/>
            <person name="Sugahara J."/>
            <person name="Kazama H."/>
            <person name="Chee G."/>
            <person name="Hattori M."/>
            <person name="Kanai A."/>
            <person name="Atomi H."/>
            <person name="Takai K."/>
            <person name="Takami H."/>
        </authorList>
    </citation>
    <scope>NUCLEOTIDE SEQUENCE [LARGE SCALE GENOMIC DNA]</scope>
</reference>
<dbReference type="EMBL" id="AP011829">
    <property type="protein sequence ID" value="BAJ47167.1"/>
    <property type="molecule type" value="Genomic_DNA"/>
</dbReference>
<evidence type="ECO:0000313" key="2">
    <source>
        <dbReference type="EMBL" id="BAJ47167.1"/>
    </source>
</evidence>
<name>E6N4E8_CALS0</name>
<feature type="transmembrane region" description="Helical" evidence="1">
    <location>
        <begin position="195"/>
        <end position="215"/>
    </location>
</feature>
<keyword evidence="1" id="KW-0472">Membrane</keyword>
<feature type="transmembrane region" description="Helical" evidence="1">
    <location>
        <begin position="12"/>
        <end position="34"/>
    </location>
</feature>
<dbReference type="EMBL" id="AP011883">
    <property type="protein sequence ID" value="BAJ49119.1"/>
    <property type="molecule type" value="Genomic_DNA"/>
</dbReference>
<evidence type="ECO:0000313" key="4">
    <source>
        <dbReference type="EMBL" id="BAJ50022.1"/>
    </source>
</evidence>
<evidence type="ECO:0000256" key="1">
    <source>
        <dbReference type="SAM" id="Phobius"/>
    </source>
</evidence>
<keyword evidence="1" id="KW-0812">Transmembrane</keyword>
<dbReference type="EMBL" id="BA000048">
    <property type="protein sequence ID" value="BAJ50022.1"/>
    <property type="molecule type" value="Genomic_DNA"/>
</dbReference>
<dbReference type="KEGG" id="csu:CSUB_C0159"/>
<gene>
    <name evidence="4" type="ORF">CSUB_C0159</name>
    <name evidence="2" type="ORF">HGMM_F42C08C20</name>
    <name evidence="3" type="ORF">HGMM_F43G04C20</name>
</gene>
<dbReference type="BioCyc" id="CCAL311458:G131R-160-MONOMER"/>
<feature type="transmembrane region" description="Helical" evidence="1">
    <location>
        <begin position="277"/>
        <end position="296"/>
    </location>
</feature>
<evidence type="ECO:0000313" key="3">
    <source>
        <dbReference type="EMBL" id="BAJ49119.1"/>
    </source>
</evidence>
<proteinExistence type="predicted"/>
<sequence>MSKAAAPLMFYMLYLFVIGLVSLTLRFYGIVAGMDLNDFVRALKPLATSGVLAVGVFLGLKGGVTALGYEIDYIFTSNVRPRTYLWSDFLFQFVFLNMFTLPSMILVVTVLTFPRHLVHLYSFVMIVEAAVVSSILLSHLLGLLRNWLGKRGVLAVGGVTLMLVLLPLLDIFTSLPWVNSFPYPPTLLLGMTEGGFKTAAALLLIGGLLAVHLFLSRTIEYAGLAPILTNVFTDPPRKLITSFKLPMPVARFLLINPGDRPTALLVKAHLTRFLRDGSLWITAFVLLLLVYVGSALPRALAFTAQPEAIFLTIVSLYTPMIPALLSFNWLLTERHNLWLVQLSIYRISSYFYTLLIAYVIVSLIFSSVLVAAIQVFGGFIALTYLDILLFLCSAVFGSFLALVISSSVKRFSSPFSFTAIFIVVLPLLGSQLLSLPLLMSRLFAPVATNPPAFLPYLLIGYVLFASALVAYSTKDFSVEPPH</sequence>
<feature type="transmembrane region" description="Helical" evidence="1">
    <location>
        <begin position="89"/>
        <end position="113"/>
    </location>
</feature>
<dbReference type="STRING" id="311458.CSUB_C0159"/>
<feature type="transmembrane region" description="Helical" evidence="1">
    <location>
        <begin position="153"/>
        <end position="175"/>
    </location>
</feature>
<keyword evidence="1" id="KW-1133">Transmembrane helix</keyword>
<feature type="transmembrane region" description="Helical" evidence="1">
    <location>
        <begin position="308"/>
        <end position="331"/>
    </location>
</feature>
<dbReference type="AlphaFoldDB" id="E6N4E8"/>
<feature type="transmembrane region" description="Helical" evidence="1">
    <location>
        <begin position="46"/>
        <end position="69"/>
    </location>
</feature>
<feature type="transmembrane region" description="Helical" evidence="1">
    <location>
        <begin position="379"/>
        <end position="403"/>
    </location>
</feature>